<comment type="caution">
    <text evidence="1">The sequence shown here is derived from an EMBL/GenBank/DDBJ whole genome shotgun (WGS) entry which is preliminary data.</text>
</comment>
<proteinExistence type="predicted"/>
<keyword evidence="2" id="KW-1185">Reference proteome</keyword>
<accession>A0A081S6M3</accession>
<dbReference type="Proteomes" id="UP000028027">
    <property type="component" value="Unassembled WGS sequence"/>
</dbReference>
<gene>
    <name evidence="1" type="ORF">AAA799E16_00635</name>
</gene>
<dbReference type="AlphaFoldDB" id="A0A081S6M3"/>
<evidence type="ECO:0000313" key="2">
    <source>
        <dbReference type="Proteomes" id="UP000028027"/>
    </source>
</evidence>
<evidence type="ECO:0000313" key="1">
    <source>
        <dbReference type="EMBL" id="KER06576.1"/>
    </source>
</evidence>
<dbReference type="EMBL" id="JNVL01000007">
    <property type="protein sequence ID" value="KER06576.1"/>
    <property type="molecule type" value="Genomic_DNA"/>
</dbReference>
<name>A0A081S6M3_9ARCH</name>
<organism evidence="1 2">
    <name type="scientific">Marine Group I thaumarchaeote SCGC AAA799-E16</name>
    <dbReference type="NCBI Taxonomy" id="1502292"/>
    <lineage>
        <taxon>Archaea</taxon>
        <taxon>Nitrososphaerota</taxon>
        <taxon>Marine Group I</taxon>
    </lineage>
</organism>
<reference evidence="1 2" key="1">
    <citation type="submission" date="2014-06" db="EMBL/GenBank/DDBJ databases">
        <authorList>
            <person name="Ngugi D.K."/>
            <person name="Blom J."/>
            <person name="Alam I."/>
            <person name="Rashid M."/>
            <person name="Ba Alawi W."/>
            <person name="Zhang G."/>
            <person name="Hikmawan T."/>
            <person name="Guan Y."/>
            <person name="Antunes A."/>
            <person name="Siam R."/>
            <person name="Eldorry H."/>
            <person name="Bajic V."/>
            <person name="Stingl U."/>
        </authorList>
    </citation>
    <scope>NUCLEOTIDE SEQUENCE [LARGE SCALE GENOMIC DNA]</scope>
    <source>
        <strain evidence="1">SCGC AAA799-E16</strain>
    </source>
</reference>
<protein>
    <submittedName>
        <fullName evidence="1">Uncharacterized protein</fullName>
    </submittedName>
</protein>
<dbReference type="PATRIC" id="fig|1502292.3.peg.561"/>
<sequence length="185" mass="20734">MSVKCVEIDAENISHSVTLTPRLDYSVSLLEEIVDVISQKRDDLKQSNKDLVSDFDESDKTHLQAIELERIMAFSLEILTLTKRKTRSITNVQSIPQILPSSIPLIRTISAQLYELVPDCSQKLSELSVHLGSIVLDSAALTHASFDFSQSNTESSTLLDEVKLMVDSKISKQYPNVDFFKLCNT</sequence>